<keyword evidence="7" id="KW-1185">Reference proteome</keyword>
<dbReference type="GO" id="GO:0005524">
    <property type="term" value="F:ATP binding"/>
    <property type="evidence" value="ECO:0007669"/>
    <property type="project" value="UniProtKB-KW"/>
</dbReference>
<dbReference type="InterPro" id="IPR050763">
    <property type="entry name" value="ABC_transporter_ATP-binding"/>
</dbReference>
<sequence length="238" mass="26721">MGGVVLEFIGVGKRYGKKTILNNINIEISDGDIVGVIGGNGAGKSTLLSLAASASKQDKGNICIDGKDIYKDIRAYRYKVGYVPQKIALFEELTVKDNLEFWGDKKNKDYNEKLISILNLEEWMKRKVKALSGGTKRRVNIAVGLMKNPKIIIMDEPMVGIELGIKKNVYSLLEEMAMEGKQILLSTHEMWGIEKICNKIIILKEGSIVYYGNKKEIEEWCMKEEKLFGDMLCEIGGF</sequence>
<organism evidence="6 7">
    <name type="scientific">Oceanirhabdus seepicola</name>
    <dbReference type="NCBI Taxonomy" id="2828781"/>
    <lineage>
        <taxon>Bacteria</taxon>
        <taxon>Bacillati</taxon>
        <taxon>Bacillota</taxon>
        <taxon>Clostridia</taxon>
        <taxon>Eubacteriales</taxon>
        <taxon>Clostridiaceae</taxon>
        <taxon>Oceanirhabdus</taxon>
    </lineage>
</organism>
<name>A0A9J6P5R3_9CLOT</name>
<dbReference type="InterPro" id="IPR003439">
    <property type="entry name" value="ABC_transporter-like_ATP-bd"/>
</dbReference>
<dbReference type="AlphaFoldDB" id="A0A9J6P5R3"/>
<dbReference type="Pfam" id="PF00005">
    <property type="entry name" value="ABC_tran"/>
    <property type="match status" value="1"/>
</dbReference>
<comment type="caution">
    <text evidence="6">The sequence shown here is derived from an EMBL/GenBank/DDBJ whole genome shotgun (WGS) entry which is preliminary data.</text>
</comment>
<keyword evidence="3" id="KW-0547">Nucleotide-binding</keyword>
<keyword evidence="4 6" id="KW-0067">ATP-binding</keyword>
<reference evidence="6" key="2">
    <citation type="submission" date="2021-04" db="EMBL/GenBank/DDBJ databases">
        <authorList>
            <person name="Dong X."/>
        </authorList>
    </citation>
    <scope>NUCLEOTIDE SEQUENCE</scope>
    <source>
        <strain evidence="6">ZWT</strain>
    </source>
</reference>
<gene>
    <name evidence="6" type="ORF">KDK92_20730</name>
</gene>
<evidence type="ECO:0000313" key="6">
    <source>
        <dbReference type="EMBL" id="MCM1992154.1"/>
    </source>
</evidence>
<evidence type="ECO:0000256" key="2">
    <source>
        <dbReference type="ARBA" id="ARBA00022448"/>
    </source>
</evidence>
<dbReference type="InterPro" id="IPR027417">
    <property type="entry name" value="P-loop_NTPase"/>
</dbReference>
<evidence type="ECO:0000259" key="5">
    <source>
        <dbReference type="PROSITE" id="PS50893"/>
    </source>
</evidence>
<accession>A0A9J6P5R3</accession>
<dbReference type="PANTHER" id="PTHR42711:SF5">
    <property type="entry name" value="ABC TRANSPORTER ATP-BINDING PROTEIN NATA"/>
    <property type="match status" value="1"/>
</dbReference>
<dbReference type="Proteomes" id="UP001056429">
    <property type="component" value="Unassembled WGS sequence"/>
</dbReference>
<reference evidence="6" key="1">
    <citation type="journal article" date="2021" name="mSystems">
        <title>Bacteria and Archaea Synergistically Convert Glycine Betaine to Biogenic Methane in the Formosa Cold Seep of the South China Sea.</title>
        <authorList>
            <person name="Li L."/>
            <person name="Zhang W."/>
            <person name="Zhang S."/>
            <person name="Song L."/>
            <person name="Sun Q."/>
            <person name="Zhang H."/>
            <person name="Xiang H."/>
            <person name="Dong X."/>
        </authorList>
    </citation>
    <scope>NUCLEOTIDE SEQUENCE</scope>
    <source>
        <strain evidence="6">ZWT</strain>
    </source>
</reference>
<dbReference type="InterPro" id="IPR003593">
    <property type="entry name" value="AAA+_ATPase"/>
</dbReference>
<dbReference type="SUPFAM" id="SSF52540">
    <property type="entry name" value="P-loop containing nucleoside triphosphate hydrolases"/>
    <property type="match status" value="1"/>
</dbReference>
<dbReference type="GO" id="GO:0016887">
    <property type="term" value="F:ATP hydrolysis activity"/>
    <property type="evidence" value="ECO:0007669"/>
    <property type="project" value="InterPro"/>
</dbReference>
<dbReference type="EMBL" id="JAGSOJ010000005">
    <property type="protein sequence ID" value="MCM1992154.1"/>
    <property type="molecule type" value="Genomic_DNA"/>
</dbReference>
<feature type="domain" description="ABC transporter" evidence="5">
    <location>
        <begin position="6"/>
        <end position="230"/>
    </location>
</feature>
<protein>
    <submittedName>
        <fullName evidence="6">ABC transporter ATP-binding protein</fullName>
    </submittedName>
</protein>
<proteinExistence type="inferred from homology"/>
<dbReference type="Gene3D" id="3.40.50.300">
    <property type="entry name" value="P-loop containing nucleotide triphosphate hydrolases"/>
    <property type="match status" value="1"/>
</dbReference>
<comment type="similarity">
    <text evidence="1">Belongs to the ABC transporter superfamily.</text>
</comment>
<dbReference type="SMART" id="SM00382">
    <property type="entry name" value="AAA"/>
    <property type="match status" value="1"/>
</dbReference>
<evidence type="ECO:0000256" key="4">
    <source>
        <dbReference type="ARBA" id="ARBA00022840"/>
    </source>
</evidence>
<keyword evidence="2" id="KW-0813">Transport</keyword>
<dbReference type="PANTHER" id="PTHR42711">
    <property type="entry name" value="ABC TRANSPORTER ATP-BINDING PROTEIN"/>
    <property type="match status" value="1"/>
</dbReference>
<evidence type="ECO:0000256" key="1">
    <source>
        <dbReference type="ARBA" id="ARBA00005417"/>
    </source>
</evidence>
<dbReference type="RefSeq" id="WP_250861320.1">
    <property type="nucleotide sequence ID" value="NZ_JAGSOJ010000005.1"/>
</dbReference>
<dbReference type="CDD" id="cd03230">
    <property type="entry name" value="ABC_DR_subfamily_A"/>
    <property type="match status" value="1"/>
</dbReference>
<evidence type="ECO:0000256" key="3">
    <source>
        <dbReference type="ARBA" id="ARBA00022741"/>
    </source>
</evidence>
<dbReference type="PROSITE" id="PS50893">
    <property type="entry name" value="ABC_TRANSPORTER_2"/>
    <property type="match status" value="1"/>
</dbReference>
<evidence type="ECO:0000313" key="7">
    <source>
        <dbReference type="Proteomes" id="UP001056429"/>
    </source>
</evidence>